<name>A0A7N4V3Y9_SARHA</name>
<dbReference type="FunFam" id="2.40.50.40:FF:000002">
    <property type="entry name" value="C-C motif chemokine"/>
    <property type="match status" value="1"/>
</dbReference>
<organism evidence="7 8">
    <name type="scientific">Sarcophilus harrisii</name>
    <name type="common">Tasmanian devil</name>
    <name type="synonym">Sarcophilus laniarius</name>
    <dbReference type="NCBI Taxonomy" id="9305"/>
    <lineage>
        <taxon>Eukaryota</taxon>
        <taxon>Metazoa</taxon>
        <taxon>Chordata</taxon>
        <taxon>Craniata</taxon>
        <taxon>Vertebrata</taxon>
        <taxon>Euteleostomi</taxon>
        <taxon>Mammalia</taxon>
        <taxon>Metatheria</taxon>
        <taxon>Dasyuromorphia</taxon>
        <taxon>Dasyuridae</taxon>
        <taxon>Sarcophilus</taxon>
    </lineage>
</organism>
<dbReference type="KEGG" id="shr:100917781"/>
<dbReference type="RefSeq" id="XP_003770615.1">
    <property type="nucleotide sequence ID" value="XM_003770567.4"/>
</dbReference>
<evidence type="ECO:0000256" key="3">
    <source>
        <dbReference type="ARBA" id="ARBA00022514"/>
    </source>
</evidence>
<dbReference type="GeneID" id="100917781"/>
<accession>A0A7N4V3Y9</accession>
<reference evidence="7" key="3">
    <citation type="submission" date="2025-09" db="UniProtKB">
        <authorList>
            <consortium name="Ensembl"/>
        </authorList>
    </citation>
    <scope>IDENTIFICATION</scope>
</reference>
<dbReference type="InterPro" id="IPR036048">
    <property type="entry name" value="Interleukin_8-like_sf"/>
</dbReference>
<dbReference type="GO" id="GO:0070098">
    <property type="term" value="P:chemokine-mediated signaling pathway"/>
    <property type="evidence" value="ECO:0007669"/>
    <property type="project" value="TreeGrafter"/>
</dbReference>
<dbReference type="GO" id="GO:0008009">
    <property type="term" value="F:chemokine activity"/>
    <property type="evidence" value="ECO:0007669"/>
    <property type="project" value="InterPro"/>
</dbReference>
<dbReference type="PANTHER" id="PTHR12015:SF103">
    <property type="entry name" value="C-C MOTIF CHEMOKINE 4-RELATED"/>
    <property type="match status" value="1"/>
</dbReference>
<dbReference type="OrthoDB" id="9447832at2759"/>
<evidence type="ECO:0000259" key="6">
    <source>
        <dbReference type="SMART" id="SM00199"/>
    </source>
</evidence>
<feature type="domain" description="Chemokine interleukin-8-like" evidence="6">
    <location>
        <begin position="30"/>
        <end position="88"/>
    </location>
</feature>
<dbReference type="GO" id="GO:0048020">
    <property type="term" value="F:CCR chemokine receptor binding"/>
    <property type="evidence" value="ECO:0007669"/>
    <property type="project" value="TreeGrafter"/>
</dbReference>
<dbReference type="GeneTree" id="ENSGT01100000263482"/>
<dbReference type="SUPFAM" id="SSF54117">
    <property type="entry name" value="Interleukin 8-like chemokines"/>
    <property type="match status" value="1"/>
</dbReference>
<evidence type="ECO:0000313" key="8">
    <source>
        <dbReference type="Proteomes" id="UP000007648"/>
    </source>
</evidence>
<dbReference type="Proteomes" id="UP000007648">
    <property type="component" value="Unassembled WGS sequence"/>
</dbReference>
<dbReference type="AlphaFoldDB" id="A0A7N4V3Y9"/>
<evidence type="ECO:0000313" key="7">
    <source>
        <dbReference type="Ensembl" id="ENSSHAP00000037566.1"/>
    </source>
</evidence>
<feature type="chain" id="PRO_5029654892" description="Chemokine interleukin-8-like domain-containing protein" evidence="5">
    <location>
        <begin position="19"/>
        <end position="109"/>
    </location>
</feature>
<proteinExistence type="inferred from homology"/>
<keyword evidence="8" id="KW-1185">Reference proteome</keyword>
<reference evidence="7" key="2">
    <citation type="submission" date="2025-08" db="UniProtKB">
        <authorList>
            <consortium name="Ensembl"/>
        </authorList>
    </citation>
    <scope>IDENTIFICATION</scope>
</reference>
<dbReference type="CDD" id="cd00272">
    <property type="entry name" value="Chemokine_CC"/>
    <property type="match status" value="1"/>
</dbReference>
<dbReference type="InterPro" id="IPR039809">
    <property type="entry name" value="Chemokine_b/g/d"/>
</dbReference>
<protein>
    <recommendedName>
        <fullName evidence="6">Chemokine interleukin-8-like domain-containing protein</fullName>
    </recommendedName>
</protein>
<reference evidence="7 8" key="1">
    <citation type="journal article" date="2011" name="Proc. Natl. Acad. Sci. U.S.A.">
        <title>Genetic diversity and population structure of the endangered marsupial Sarcophilus harrisii (Tasmanian devil).</title>
        <authorList>
            <person name="Miller W."/>
            <person name="Hayes V.M."/>
            <person name="Ratan A."/>
            <person name="Petersen D.C."/>
            <person name="Wittekindt N.E."/>
            <person name="Miller J."/>
            <person name="Walenz B."/>
            <person name="Knight J."/>
            <person name="Qi J."/>
            <person name="Zhao F."/>
            <person name="Wang Q."/>
            <person name="Bedoya-Reina O.C."/>
            <person name="Katiyar N."/>
            <person name="Tomsho L.P."/>
            <person name="Kasson L.M."/>
            <person name="Hardie R.A."/>
            <person name="Woodbridge P."/>
            <person name="Tindall E.A."/>
            <person name="Bertelsen M.F."/>
            <person name="Dixon D."/>
            <person name="Pyecroft S."/>
            <person name="Helgen K.M."/>
            <person name="Lesk A.M."/>
            <person name="Pringle T.H."/>
            <person name="Patterson N."/>
            <person name="Zhang Y."/>
            <person name="Kreiss A."/>
            <person name="Woods G.M."/>
            <person name="Jones M.E."/>
            <person name="Schuster S.C."/>
        </authorList>
    </citation>
    <scope>NUCLEOTIDE SEQUENCE [LARGE SCALE GENOMIC DNA]</scope>
</reference>
<feature type="signal peptide" evidence="5">
    <location>
        <begin position="1"/>
        <end position="18"/>
    </location>
</feature>
<dbReference type="Ensembl" id="ENSSHAT00000046491.1">
    <property type="protein sequence ID" value="ENSSHAP00000037566.1"/>
    <property type="gene ID" value="ENSSHAG00000023386.1"/>
</dbReference>
<dbReference type="GO" id="GO:0048245">
    <property type="term" value="P:eosinophil chemotaxis"/>
    <property type="evidence" value="ECO:0007669"/>
    <property type="project" value="TreeGrafter"/>
</dbReference>
<dbReference type="SMART" id="SM00199">
    <property type="entry name" value="SCY"/>
    <property type="match status" value="1"/>
</dbReference>
<evidence type="ECO:0000256" key="1">
    <source>
        <dbReference type="ARBA" id="ARBA00010868"/>
    </source>
</evidence>
<evidence type="ECO:0000256" key="4">
    <source>
        <dbReference type="ARBA" id="ARBA00022729"/>
    </source>
</evidence>
<dbReference type="GO" id="GO:0005615">
    <property type="term" value="C:extracellular space"/>
    <property type="evidence" value="ECO:0007669"/>
    <property type="project" value="UniProtKB-KW"/>
</dbReference>
<keyword evidence="2" id="KW-0145">Chemotaxis</keyword>
<dbReference type="Gene3D" id="2.40.50.40">
    <property type="match status" value="1"/>
</dbReference>
<keyword evidence="3" id="KW-0202">Cytokine</keyword>
<keyword evidence="4 5" id="KW-0732">Signal</keyword>
<evidence type="ECO:0000256" key="5">
    <source>
        <dbReference type="SAM" id="SignalP"/>
    </source>
</evidence>
<gene>
    <name evidence="7" type="primary">LOC100917781</name>
</gene>
<sequence length="109" mass="12743">MISLAIFSILIISIPGFCFESERFDRYDIPSACCHSYILRKIPYKIVTGFYETSSFCHKPGVIFFTKKDLQICANPSNEWVQMYMFKLKQKKNIEDDISQMIHLNTSVE</sequence>
<dbReference type="Pfam" id="PF00048">
    <property type="entry name" value="IL8"/>
    <property type="match status" value="1"/>
</dbReference>
<dbReference type="PANTHER" id="PTHR12015">
    <property type="entry name" value="SMALL INDUCIBLE CYTOKINE A"/>
    <property type="match status" value="1"/>
</dbReference>
<dbReference type="GO" id="GO:0061844">
    <property type="term" value="P:antimicrobial humoral immune response mediated by antimicrobial peptide"/>
    <property type="evidence" value="ECO:0007669"/>
    <property type="project" value="TreeGrafter"/>
</dbReference>
<dbReference type="OMA" id="YDIPSAC"/>
<evidence type="ECO:0000256" key="2">
    <source>
        <dbReference type="ARBA" id="ARBA00022500"/>
    </source>
</evidence>
<comment type="similarity">
    <text evidence="1">Belongs to the intercrine beta (chemokine CC) family.</text>
</comment>
<dbReference type="GO" id="GO:0030335">
    <property type="term" value="P:positive regulation of cell migration"/>
    <property type="evidence" value="ECO:0007669"/>
    <property type="project" value="TreeGrafter"/>
</dbReference>
<dbReference type="GO" id="GO:0006954">
    <property type="term" value="P:inflammatory response"/>
    <property type="evidence" value="ECO:0007669"/>
    <property type="project" value="TreeGrafter"/>
</dbReference>
<dbReference type="InParanoid" id="A0A7N4V3Y9"/>
<dbReference type="InterPro" id="IPR001811">
    <property type="entry name" value="Chemokine_IL8-like_dom"/>
</dbReference>